<dbReference type="AlphaFoldDB" id="A0AAU7Q6Q5"/>
<dbReference type="EMBL" id="CP157947">
    <property type="protein sequence ID" value="XBS68091.1"/>
    <property type="molecule type" value="Genomic_DNA"/>
</dbReference>
<protein>
    <submittedName>
        <fullName evidence="1">Uncharacterized protein</fullName>
    </submittedName>
</protein>
<reference evidence="1" key="1">
    <citation type="submission" date="2024-06" db="EMBL/GenBank/DDBJ databases">
        <authorList>
            <person name="Coelho C."/>
            <person name="Bento M."/>
            <person name="Garcia E."/>
            <person name="Camelo A."/>
            <person name="Brandao I."/>
            <person name="Espirito Santo C."/>
            <person name="Trovao J."/>
            <person name="Verissimo A."/>
            <person name="Costa J."/>
            <person name="Tiago I."/>
        </authorList>
    </citation>
    <scope>NUCLEOTIDE SEQUENCE</scope>
    <source>
        <strain evidence="1">KWT182</strain>
    </source>
</reference>
<organism evidence="1">
    <name type="scientific">Acerihabitans sp. KWT182</name>
    <dbReference type="NCBI Taxonomy" id="3157919"/>
    <lineage>
        <taxon>Bacteria</taxon>
        <taxon>Pseudomonadati</taxon>
        <taxon>Pseudomonadota</taxon>
        <taxon>Gammaproteobacteria</taxon>
        <taxon>Enterobacterales</taxon>
        <taxon>Pectobacteriaceae</taxon>
        <taxon>Acerihabitans</taxon>
    </lineage>
</organism>
<gene>
    <name evidence="1" type="ORF">ABK905_14605</name>
</gene>
<sequence>MRLQEKALSDEIKKITIVDLTNSRHEPYTPLPLGIVTLGCRISAKECRIGSVRYIDYRDGDTIPVGFLRKRSVAMALLQWKNDAMAQSDILKRMFARGNSIGINDNQGEDFLLGMRIYKTELNRNNFTVLIQVAQRLFDKGSLLKKYALAFAVQRLTDALKNNRLPSLSTVTIDLVVSQHPQMMATGREIQSVLPLKTVYCRP</sequence>
<accession>A0AAU7Q6Q5</accession>
<evidence type="ECO:0000313" key="1">
    <source>
        <dbReference type="EMBL" id="XBS68091.1"/>
    </source>
</evidence>
<proteinExistence type="predicted"/>
<name>A0AAU7Q6Q5_9GAMM</name>